<dbReference type="PANTHER" id="PTHR47266">
    <property type="entry name" value="ENDONUCLEASE-RELATED"/>
    <property type="match status" value="1"/>
</dbReference>
<evidence type="ECO:0000259" key="1">
    <source>
        <dbReference type="Pfam" id="PF17921"/>
    </source>
</evidence>
<organism evidence="2 3">
    <name type="scientific">Prunus dulcis</name>
    <name type="common">Almond</name>
    <name type="synonym">Amygdalus dulcis</name>
    <dbReference type="NCBI Taxonomy" id="3755"/>
    <lineage>
        <taxon>Eukaryota</taxon>
        <taxon>Viridiplantae</taxon>
        <taxon>Streptophyta</taxon>
        <taxon>Embryophyta</taxon>
        <taxon>Tracheophyta</taxon>
        <taxon>Spermatophyta</taxon>
        <taxon>Magnoliopsida</taxon>
        <taxon>eudicotyledons</taxon>
        <taxon>Gunneridae</taxon>
        <taxon>Pentapetalae</taxon>
        <taxon>rosids</taxon>
        <taxon>fabids</taxon>
        <taxon>Rosales</taxon>
        <taxon>Rosaceae</taxon>
        <taxon>Amygdaloideae</taxon>
        <taxon>Amygdaleae</taxon>
        <taxon>Prunus</taxon>
    </lineage>
</organism>
<gene>
    <name evidence="2" type="ORF">L3X38_031221</name>
</gene>
<dbReference type="AlphaFoldDB" id="A0AAD4YUR9"/>
<protein>
    <recommendedName>
        <fullName evidence="1">Integrase zinc-binding domain-containing protein</fullName>
    </recommendedName>
</protein>
<name>A0AAD4YUR9_PRUDU</name>
<accession>A0AAD4YUR9</accession>
<evidence type="ECO:0000313" key="3">
    <source>
        <dbReference type="Proteomes" id="UP001054821"/>
    </source>
</evidence>
<dbReference type="Gene3D" id="1.10.340.70">
    <property type="match status" value="1"/>
</dbReference>
<reference evidence="2 3" key="1">
    <citation type="journal article" date="2022" name="G3 (Bethesda)">
        <title>Whole-genome sequence and methylome profiling of the almond [Prunus dulcis (Mill.) D.A. Webb] cultivar 'Nonpareil'.</title>
        <authorList>
            <person name="D'Amico-Willman K.M."/>
            <person name="Ouma W.Z."/>
            <person name="Meulia T."/>
            <person name="Sideli G.M."/>
            <person name="Gradziel T.M."/>
            <person name="Fresnedo-Ramirez J."/>
        </authorList>
    </citation>
    <scope>NUCLEOTIDE SEQUENCE [LARGE SCALE GENOMIC DNA]</scope>
    <source>
        <strain evidence="2">Clone GOH B32 T37-40</strain>
    </source>
</reference>
<proteinExistence type="predicted"/>
<sequence length="91" mass="10837">MKKCHDSKWAGHPDTHRTLALMSEAYYWSQMREDVDSFMRTCLVCRQDKTLQKQQGSPSMLVKYRGIPKSDYDSRFTGKLWTELFRLLERS</sequence>
<dbReference type="InterPro" id="IPR052160">
    <property type="entry name" value="Gypsy_RT_Integrase-like"/>
</dbReference>
<dbReference type="Pfam" id="PF17921">
    <property type="entry name" value="Integrase_H2C2"/>
    <property type="match status" value="1"/>
</dbReference>
<dbReference type="EMBL" id="JAJFAZ020000006">
    <property type="protein sequence ID" value="KAI5322149.1"/>
    <property type="molecule type" value="Genomic_DNA"/>
</dbReference>
<evidence type="ECO:0000313" key="2">
    <source>
        <dbReference type="EMBL" id="KAI5322149.1"/>
    </source>
</evidence>
<dbReference type="Proteomes" id="UP001054821">
    <property type="component" value="Chromosome 6"/>
</dbReference>
<feature type="domain" description="Integrase zinc-binding" evidence="1">
    <location>
        <begin position="1"/>
        <end position="50"/>
    </location>
</feature>
<comment type="caution">
    <text evidence="2">The sequence shown here is derived from an EMBL/GenBank/DDBJ whole genome shotgun (WGS) entry which is preliminary data.</text>
</comment>
<dbReference type="InterPro" id="IPR041588">
    <property type="entry name" value="Integrase_H2C2"/>
</dbReference>
<keyword evidence="3" id="KW-1185">Reference proteome</keyword>